<dbReference type="GO" id="GO:0016705">
    <property type="term" value="F:oxidoreductase activity, acting on paired donors, with incorporation or reduction of molecular oxygen"/>
    <property type="evidence" value="ECO:0007669"/>
    <property type="project" value="InterPro"/>
</dbReference>
<evidence type="ECO:0000313" key="3">
    <source>
        <dbReference type="RefSeq" id="XP_027071800.1"/>
    </source>
</evidence>
<dbReference type="GO" id="GO:0005506">
    <property type="term" value="F:iron ion binding"/>
    <property type="evidence" value="ECO:0007669"/>
    <property type="project" value="InterPro"/>
</dbReference>
<dbReference type="Proteomes" id="UP001652660">
    <property type="component" value="Chromosome 6e"/>
</dbReference>
<evidence type="ECO:0000313" key="2">
    <source>
        <dbReference type="Proteomes" id="UP001652660"/>
    </source>
</evidence>
<keyword evidence="1" id="KW-0812">Transmembrane</keyword>
<name>A0A6P6T145_COFAR</name>
<dbReference type="Gene3D" id="1.10.630.10">
    <property type="entry name" value="Cytochrome P450"/>
    <property type="match status" value="1"/>
</dbReference>
<dbReference type="GO" id="GO:0020037">
    <property type="term" value="F:heme binding"/>
    <property type="evidence" value="ECO:0007669"/>
    <property type="project" value="InterPro"/>
</dbReference>
<dbReference type="RefSeq" id="XP_027071800.1">
    <property type="nucleotide sequence ID" value="XM_027215999.1"/>
</dbReference>
<keyword evidence="2" id="KW-1185">Reference proteome</keyword>
<proteinExistence type="predicted"/>
<protein>
    <recommendedName>
        <fullName evidence="4">Cytochrome P450</fullName>
    </recommendedName>
</protein>
<reference evidence="3" key="2">
    <citation type="submission" date="2025-08" db="UniProtKB">
        <authorList>
            <consortium name="RefSeq"/>
        </authorList>
    </citation>
    <scope>IDENTIFICATION</scope>
    <source>
        <tissue evidence="3">Leaves</tissue>
    </source>
</reference>
<gene>
    <name evidence="3" type="primary">LOC113696610</name>
</gene>
<dbReference type="AlphaFoldDB" id="A0A6P6T145"/>
<feature type="transmembrane region" description="Helical" evidence="1">
    <location>
        <begin position="6"/>
        <end position="27"/>
    </location>
</feature>
<accession>A0A6P6T145</accession>
<sequence length="173" mass="19509">MGTMTMEMWMALMVGILPIVGVILWFWNDIWFAIPVRLRGIADGTELPAGYMGIPFLGEMCTFLWNVQNSPLWCTVHACFPSLNKLVSQSPALFSQQWPFAELLGTDSIIGSQGAEHARLKKFVVKAINKPDAPHRVALMVQPRIISVLRSWAQRFRIVAYEEAKKIKPPAKI</sequence>
<dbReference type="GeneID" id="113696610"/>
<evidence type="ECO:0008006" key="4">
    <source>
        <dbReference type="Google" id="ProtNLM"/>
    </source>
</evidence>
<dbReference type="OrthoDB" id="1670612at2759"/>
<evidence type="ECO:0000256" key="1">
    <source>
        <dbReference type="SAM" id="Phobius"/>
    </source>
</evidence>
<dbReference type="InterPro" id="IPR036396">
    <property type="entry name" value="Cyt_P450_sf"/>
</dbReference>
<keyword evidence="1" id="KW-0472">Membrane</keyword>
<reference evidence="2" key="1">
    <citation type="journal article" date="2025" name="Foods">
        <title>Unveiling the Microbial Signatures of Arabica Coffee Cherries: Insights into Ripeness Specific Diversity, Functional Traits, and Implications for Quality and Safety.</title>
        <authorList>
            <consortium name="RefSeq"/>
            <person name="Tenea G.N."/>
            <person name="Cifuentes V."/>
            <person name="Reyes P."/>
            <person name="Cevallos-Vallejos M."/>
        </authorList>
    </citation>
    <scope>NUCLEOTIDE SEQUENCE [LARGE SCALE GENOMIC DNA]</scope>
</reference>
<dbReference type="GO" id="GO:0004497">
    <property type="term" value="F:monooxygenase activity"/>
    <property type="evidence" value="ECO:0007669"/>
    <property type="project" value="InterPro"/>
</dbReference>
<keyword evidence="1" id="KW-1133">Transmembrane helix</keyword>
<organism evidence="2 3">
    <name type="scientific">Coffea arabica</name>
    <name type="common">Arabian coffee</name>
    <dbReference type="NCBI Taxonomy" id="13443"/>
    <lineage>
        <taxon>Eukaryota</taxon>
        <taxon>Viridiplantae</taxon>
        <taxon>Streptophyta</taxon>
        <taxon>Embryophyta</taxon>
        <taxon>Tracheophyta</taxon>
        <taxon>Spermatophyta</taxon>
        <taxon>Magnoliopsida</taxon>
        <taxon>eudicotyledons</taxon>
        <taxon>Gunneridae</taxon>
        <taxon>Pentapetalae</taxon>
        <taxon>asterids</taxon>
        <taxon>lamiids</taxon>
        <taxon>Gentianales</taxon>
        <taxon>Rubiaceae</taxon>
        <taxon>Ixoroideae</taxon>
        <taxon>Gardenieae complex</taxon>
        <taxon>Bertiereae - Coffeeae clade</taxon>
        <taxon>Coffeeae</taxon>
        <taxon>Coffea</taxon>
    </lineage>
</organism>